<comment type="subcellular location">
    <subcellularLocation>
        <location evidence="1">Secreted</location>
    </subcellularLocation>
</comment>
<dbReference type="InterPro" id="IPR037026">
    <property type="entry name" value="Vgr_OB-fold_dom_sf"/>
</dbReference>
<dbReference type="AlphaFoldDB" id="W9V0A8"/>
<dbReference type="SUPFAM" id="SSF69255">
    <property type="entry name" value="gp5 N-terminal domain-like"/>
    <property type="match status" value="1"/>
</dbReference>
<accession>W9V0A8</accession>
<dbReference type="InterPro" id="IPR017847">
    <property type="entry name" value="T6SS_RhsGE_Vgr_subset"/>
</dbReference>
<sequence length="453" mass="51203">METFDKAMMDVPGVERFEQFTYPGRYKSKLLGEPLIRLRTEHNEALHDQVFGKSHCRSFRSGHQFELVRHDDAAQELDTYLLVSVQHRAEDYSYTSRDEESRGYENEFVCMPASRVYRPPLKTGWPKMLGPQHAKVVGPEGEEIYTDEYGRVKIQFPWDRYGQNNENSSCWVRVSHQWAGKNWGSIYIPRIGQEVIVDFYDGNPDRPIITGRVYNAEQMPPNSLPANKTRSTIRSKTHKGKGFNEFSFEDSAGNEEIYLHAQKDHNTVILNDEMHQIGHNRSKSVGNDQTESIENNKTIHVGNDHQESIGQDAHYSIGRDVHYSVGRTQHEQYAKDRIENVGNILKQGIHGDHLYQAGRNFDGQVSGAYKLDVGSKITTNTGVHHLMAFERFIISGPAGRIILDGSGITLEAPNIRLKGAVSMGGSGGSQVPTLNLAANEVQPICEECEEKKD</sequence>
<dbReference type="Pfam" id="PF22178">
    <property type="entry name" value="Gp5_trimer_C"/>
    <property type="match status" value="1"/>
</dbReference>
<evidence type="ECO:0000259" key="4">
    <source>
        <dbReference type="Pfam" id="PF04717"/>
    </source>
</evidence>
<dbReference type="EMBL" id="AONB01000022">
    <property type="protein sequence ID" value="EXJ09572.1"/>
    <property type="molecule type" value="Genomic_DNA"/>
</dbReference>
<evidence type="ECO:0000256" key="1">
    <source>
        <dbReference type="ARBA" id="ARBA00004613"/>
    </source>
</evidence>
<evidence type="ECO:0000313" key="6">
    <source>
        <dbReference type="EMBL" id="EXJ09572.1"/>
    </source>
</evidence>
<dbReference type="InterPro" id="IPR006533">
    <property type="entry name" value="T6SS_Vgr_RhsGE"/>
</dbReference>
<keyword evidence="7" id="KW-1185">Reference proteome</keyword>
<dbReference type="InterPro" id="IPR054030">
    <property type="entry name" value="Gp5_Vgr_C"/>
</dbReference>
<reference evidence="7" key="1">
    <citation type="submission" date="2012-11" db="EMBL/GenBank/DDBJ databases">
        <authorList>
            <person name="Singh A."/>
            <person name="Pinnaka A.K."/>
            <person name="Vaidya B."/>
        </authorList>
    </citation>
    <scope>NUCLEOTIDE SEQUENCE [LARGE SCALE GENOMIC DNA]</scope>
    <source>
        <strain evidence="7">AK23</strain>
    </source>
</reference>
<dbReference type="SUPFAM" id="SSF69279">
    <property type="entry name" value="Phage tail proteins"/>
    <property type="match status" value="1"/>
</dbReference>
<dbReference type="PANTHER" id="PTHR32305">
    <property type="match status" value="1"/>
</dbReference>
<dbReference type="SUPFAM" id="SSF69349">
    <property type="entry name" value="Phage fibre proteins"/>
    <property type="match status" value="1"/>
</dbReference>
<evidence type="ECO:0000313" key="7">
    <source>
        <dbReference type="Proteomes" id="UP000019464"/>
    </source>
</evidence>
<dbReference type="Pfam" id="PF05954">
    <property type="entry name" value="Phage_GPD"/>
    <property type="match status" value="1"/>
</dbReference>
<evidence type="ECO:0000256" key="2">
    <source>
        <dbReference type="ARBA" id="ARBA00005558"/>
    </source>
</evidence>
<protein>
    <submittedName>
        <fullName evidence="6">Uncharacterized protein</fullName>
    </submittedName>
</protein>
<dbReference type="STRING" id="1229521.D791_03414"/>
<keyword evidence="3" id="KW-0964">Secreted</keyword>
<feature type="domain" description="Gp5/Type VI secretion system Vgr C-terminal trimerisation" evidence="5">
    <location>
        <begin position="231"/>
        <end position="332"/>
    </location>
</feature>
<gene>
    <name evidence="6" type="ORF">D791_03414</name>
</gene>
<dbReference type="NCBIfam" id="TIGR03361">
    <property type="entry name" value="VI_Rhs_Vgr"/>
    <property type="match status" value="1"/>
</dbReference>
<name>W9V0A8_9GAMM</name>
<dbReference type="NCBIfam" id="TIGR01646">
    <property type="entry name" value="vgr_GE"/>
    <property type="match status" value="1"/>
</dbReference>
<comment type="similarity">
    <text evidence="2">Belongs to the VgrG protein family.</text>
</comment>
<dbReference type="Gene3D" id="2.30.110.50">
    <property type="match status" value="1"/>
</dbReference>
<dbReference type="GO" id="GO:0005576">
    <property type="term" value="C:extracellular region"/>
    <property type="evidence" value="ECO:0007669"/>
    <property type="project" value="UniProtKB-SubCell"/>
</dbReference>
<reference evidence="6 7" key="2">
    <citation type="journal article" date="2015" name="Syst. Appl. Microbiol.">
        <title>Nitrincola nitratireducens sp. nov. isolated from a haloalkaline crater lake.</title>
        <authorList>
            <person name="Singh A."/>
            <person name="Vaidya B."/>
            <person name="Tanuku N.R."/>
            <person name="Pinnaka A.K."/>
        </authorList>
    </citation>
    <scope>NUCLEOTIDE SEQUENCE [LARGE SCALE GENOMIC DNA]</scope>
    <source>
        <strain evidence="6 7">AK23</strain>
    </source>
</reference>
<dbReference type="InterPro" id="IPR006531">
    <property type="entry name" value="Gp5/Vgr_OB"/>
</dbReference>
<dbReference type="Pfam" id="PF04717">
    <property type="entry name" value="Phage_base_V"/>
    <property type="match status" value="1"/>
</dbReference>
<feature type="domain" description="Gp5/Type VI secretion system Vgr protein OB-fold" evidence="4">
    <location>
        <begin position="147"/>
        <end position="214"/>
    </location>
</feature>
<dbReference type="PANTHER" id="PTHR32305:SF15">
    <property type="entry name" value="PROTEIN RHSA-RELATED"/>
    <property type="match status" value="1"/>
</dbReference>
<dbReference type="PATRIC" id="fig|1229521.3.peg.3449"/>
<evidence type="ECO:0000259" key="5">
    <source>
        <dbReference type="Pfam" id="PF22178"/>
    </source>
</evidence>
<dbReference type="Gene3D" id="2.40.50.230">
    <property type="entry name" value="Gp5 N-terminal domain"/>
    <property type="match status" value="1"/>
</dbReference>
<organism evidence="6 7">
    <name type="scientific">Nitrincola nitratireducens</name>
    <dbReference type="NCBI Taxonomy" id="1229521"/>
    <lineage>
        <taxon>Bacteria</taxon>
        <taxon>Pseudomonadati</taxon>
        <taxon>Pseudomonadota</taxon>
        <taxon>Gammaproteobacteria</taxon>
        <taxon>Oceanospirillales</taxon>
        <taxon>Oceanospirillaceae</taxon>
        <taxon>Nitrincola</taxon>
    </lineage>
</organism>
<comment type="caution">
    <text evidence="6">The sequence shown here is derived from an EMBL/GenBank/DDBJ whole genome shotgun (WGS) entry which is preliminary data.</text>
</comment>
<dbReference type="Proteomes" id="UP000019464">
    <property type="component" value="Unassembled WGS sequence"/>
</dbReference>
<dbReference type="InterPro" id="IPR050708">
    <property type="entry name" value="T6SS_VgrG/RHS"/>
</dbReference>
<proteinExistence type="inferred from homology"/>
<evidence type="ECO:0000256" key="3">
    <source>
        <dbReference type="ARBA" id="ARBA00022525"/>
    </source>
</evidence>